<keyword evidence="1" id="KW-0732">Signal</keyword>
<protein>
    <submittedName>
        <fullName evidence="2">Putative secreted peptide</fullName>
    </submittedName>
</protein>
<organism evidence="2">
    <name type="scientific">Anopheles braziliensis</name>
    <dbReference type="NCBI Taxonomy" id="58242"/>
    <lineage>
        <taxon>Eukaryota</taxon>
        <taxon>Metazoa</taxon>
        <taxon>Ecdysozoa</taxon>
        <taxon>Arthropoda</taxon>
        <taxon>Hexapoda</taxon>
        <taxon>Insecta</taxon>
        <taxon>Pterygota</taxon>
        <taxon>Neoptera</taxon>
        <taxon>Endopterygota</taxon>
        <taxon>Diptera</taxon>
        <taxon>Nematocera</taxon>
        <taxon>Culicoidea</taxon>
        <taxon>Culicidae</taxon>
        <taxon>Anophelinae</taxon>
        <taxon>Anopheles</taxon>
    </lineage>
</organism>
<dbReference type="EMBL" id="GGFM01011791">
    <property type="protein sequence ID" value="MBW32542.1"/>
    <property type="molecule type" value="Transcribed_RNA"/>
</dbReference>
<dbReference type="AlphaFoldDB" id="A0A2M3ZVM5"/>
<accession>A0A2M3ZVM5</accession>
<proteinExistence type="predicted"/>
<evidence type="ECO:0000256" key="1">
    <source>
        <dbReference type="SAM" id="SignalP"/>
    </source>
</evidence>
<name>A0A2M3ZVM5_9DIPT</name>
<evidence type="ECO:0000313" key="2">
    <source>
        <dbReference type="EMBL" id="MBW32542.1"/>
    </source>
</evidence>
<feature type="chain" id="PRO_5014772763" evidence="1">
    <location>
        <begin position="28"/>
        <end position="67"/>
    </location>
</feature>
<reference evidence="2" key="1">
    <citation type="submission" date="2018-01" db="EMBL/GenBank/DDBJ databases">
        <title>An insight into the sialome of Amazonian anophelines.</title>
        <authorList>
            <person name="Ribeiro J.M."/>
            <person name="Scarpassa V."/>
            <person name="Calvo E."/>
        </authorList>
    </citation>
    <scope>NUCLEOTIDE SEQUENCE</scope>
    <source>
        <tissue evidence="2">Salivary glands</tissue>
    </source>
</reference>
<sequence length="67" mass="7574">MCFFSYTLTAAPTLVTLLLLFCSSSLQRQHHLVKHGLVGLDCCCFLQIYLHNRSDHARAFVCSSELI</sequence>
<feature type="signal peptide" evidence="1">
    <location>
        <begin position="1"/>
        <end position="27"/>
    </location>
</feature>